<dbReference type="InterPro" id="IPR035952">
    <property type="entry name" value="Rhomboid-like_sf"/>
</dbReference>
<dbReference type="AlphaFoldDB" id="A0A7D4TQY6"/>
<feature type="transmembrane region" description="Helical" evidence="7">
    <location>
        <begin position="194"/>
        <end position="214"/>
    </location>
</feature>
<organism evidence="9 10">
    <name type="scientific">Mucilaginibacter mali</name>
    <dbReference type="NCBI Taxonomy" id="2740462"/>
    <lineage>
        <taxon>Bacteria</taxon>
        <taxon>Pseudomonadati</taxon>
        <taxon>Bacteroidota</taxon>
        <taxon>Sphingobacteriia</taxon>
        <taxon>Sphingobacteriales</taxon>
        <taxon>Sphingobacteriaceae</taxon>
        <taxon>Mucilaginibacter</taxon>
    </lineage>
</organism>
<dbReference type="GO" id="GO:0016020">
    <property type="term" value="C:membrane"/>
    <property type="evidence" value="ECO:0007669"/>
    <property type="project" value="UniProtKB-SubCell"/>
</dbReference>
<evidence type="ECO:0000256" key="7">
    <source>
        <dbReference type="SAM" id="Phobius"/>
    </source>
</evidence>
<feature type="transmembrane region" description="Helical" evidence="7">
    <location>
        <begin position="159"/>
        <end position="182"/>
    </location>
</feature>
<evidence type="ECO:0000256" key="3">
    <source>
        <dbReference type="ARBA" id="ARBA00022692"/>
    </source>
</evidence>
<keyword evidence="3 7" id="KW-0812">Transmembrane</keyword>
<accession>A0A7D4TQY6</accession>
<dbReference type="InterPro" id="IPR022764">
    <property type="entry name" value="Peptidase_S54_rhomboid_dom"/>
</dbReference>
<dbReference type="EMBL" id="CP054139">
    <property type="protein sequence ID" value="QKJ31734.1"/>
    <property type="molecule type" value="Genomic_DNA"/>
</dbReference>
<evidence type="ECO:0000256" key="2">
    <source>
        <dbReference type="ARBA" id="ARBA00009045"/>
    </source>
</evidence>
<comment type="subcellular location">
    <subcellularLocation>
        <location evidence="1">Membrane</location>
        <topology evidence="1">Multi-pass membrane protein</topology>
    </subcellularLocation>
</comment>
<keyword evidence="5 7" id="KW-1133">Transmembrane helix</keyword>
<dbReference type="Gene3D" id="1.20.1540.10">
    <property type="entry name" value="Rhomboid-like"/>
    <property type="match status" value="1"/>
</dbReference>
<dbReference type="InterPro" id="IPR050925">
    <property type="entry name" value="Rhomboid_protease_S54"/>
</dbReference>
<dbReference type="GO" id="GO:0004252">
    <property type="term" value="F:serine-type endopeptidase activity"/>
    <property type="evidence" value="ECO:0007669"/>
    <property type="project" value="InterPro"/>
</dbReference>
<reference evidence="9 10" key="1">
    <citation type="submission" date="2020-05" db="EMBL/GenBank/DDBJ databases">
        <title>Mucilaginibacter mali sp. nov.</title>
        <authorList>
            <person name="Kim H.S."/>
            <person name="Lee K.C."/>
            <person name="Suh M.K."/>
            <person name="Kim J.-S."/>
            <person name="Han K.-I."/>
            <person name="Eom M.K."/>
            <person name="Shin Y.K."/>
            <person name="Lee J.-S."/>
        </authorList>
    </citation>
    <scope>NUCLEOTIDE SEQUENCE [LARGE SCALE GENOMIC DNA]</scope>
    <source>
        <strain evidence="9 10">G2-14</strain>
    </source>
</reference>
<feature type="transmembrane region" description="Helical" evidence="7">
    <location>
        <begin position="226"/>
        <end position="244"/>
    </location>
</feature>
<dbReference type="KEGG" id="mmab:HQ865_18825"/>
<sequence>MLQNPFANLTPVVKNLLLLNVVFYIAAYVFGHAGIFDMDGALAAYYPGSPKFRMWQIITYMFMHAPPGNGIGLAHIFFNMFALVSFGPIIEQTIGDKRFFLYYFICGLGALACQIAVQAFEIYSVTGHLFVPGVTLENMATYAPYLGYSEAGIMKLAGVYNVGLVGASGAIFGVLVAFGMLYPDLELMVIPIPVPVKAKYLIPVYIVIELYLGFKQFAGDSVAHTAHLGGALIGFILIKTWGYSRRDRYY</sequence>
<feature type="domain" description="Peptidase S54 rhomboid" evidence="8">
    <location>
        <begin position="53"/>
        <end position="238"/>
    </location>
</feature>
<proteinExistence type="inferred from homology"/>
<evidence type="ECO:0000313" key="9">
    <source>
        <dbReference type="EMBL" id="QKJ31734.1"/>
    </source>
</evidence>
<gene>
    <name evidence="9" type="ORF">HQ865_18825</name>
</gene>
<evidence type="ECO:0000256" key="5">
    <source>
        <dbReference type="ARBA" id="ARBA00022989"/>
    </source>
</evidence>
<name>A0A7D4TQY6_9SPHI</name>
<comment type="similarity">
    <text evidence="2">Belongs to the peptidase S54 family.</text>
</comment>
<feature type="transmembrane region" description="Helical" evidence="7">
    <location>
        <begin position="101"/>
        <end position="120"/>
    </location>
</feature>
<dbReference type="PANTHER" id="PTHR43731">
    <property type="entry name" value="RHOMBOID PROTEASE"/>
    <property type="match status" value="1"/>
</dbReference>
<keyword evidence="9" id="KW-0645">Protease</keyword>
<keyword evidence="4" id="KW-0378">Hydrolase</keyword>
<feature type="transmembrane region" description="Helical" evidence="7">
    <location>
        <begin position="12"/>
        <end position="30"/>
    </location>
</feature>
<dbReference type="GO" id="GO:0006508">
    <property type="term" value="P:proteolysis"/>
    <property type="evidence" value="ECO:0007669"/>
    <property type="project" value="UniProtKB-KW"/>
</dbReference>
<dbReference type="RefSeq" id="WP_173416393.1">
    <property type="nucleotide sequence ID" value="NZ_CP054139.1"/>
</dbReference>
<evidence type="ECO:0000256" key="6">
    <source>
        <dbReference type="ARBA" id="ARBA00023136"/>
    </source>
</evidence>
<keyword evidence="6 7" id="KW-0472">Membrane</keyword>
<evidence type="ECO:0000313" key="10">
    <source>
        <dbReference type="Proteomes" id="UP000505355"/>
    </source>
</evidence>
<dbReference type="SUPFAM" id="SSF144091">
    <property type="entry name" value="Rhomboid-like"/>
    <property type="match status" value="1"/>
</dbReference>
<keyword evidence="10" id="KW-1185">Reference proteome</keyword>
<protein>
    <submittedName>
        <fullName evidence="9">Rhomboid family intramembrane serine protease</fullName>
    </submittedName>
</protein>
<dbReference type="Pfam" id="PF01694">
    <property type="entry name" value="Rhomboid"/>
    <property type="match status" value="1"/>
</dbReference>
<evidence type="ECO:0000259" key="8">
    <source>
        <dbReference type="Pfam" id="PF01694"/>
    </source>
</evidence>
<dbReference type="PANTHER" id="PTHR43731:SF14">
    <property type="entry name" value="PRESENILIN-ASSOCIATED RHOMBOID-LIKE PROTEIN, MITOCHONDRIAL"/>
    <property type="match status" value="1"/>
</dbReference>
<evidence type="ECO:0000256" key="1">
    <source>
        <dbReference type="ARBA" id="ARBA00004141"/>
    </source>
</evidence>
<dbReference type="Proteomes" id="UP000505355">
    <property type="component" value="Chromosome"/>
</dbReference>
<feature type="transmembrane region" description="Helical" evidence="7">
    <location>
        <begin position="70"/>
        <end position="89"/>
    </location>
</feature>
<evidence type="ECO:0000256" key="4">
    <source>
        <dbReference type="ARBA" id="ARBA00022801"/>
    </source>
</evidence>